<keyword evidence="4 8" id="KW-0732">Signal</keyword>
<feature type="chain" id="PRO_5045936019" evidence="8">
    <location>
        <begin position="31"/>
        <end position="586"/>
    </location>
</feature>
<dbReference type="GO" id="GO:0016787">
    <property type="term" value="F:hydrolase activity"/>
    <property type="evidence" value="ECO:0007669"/>
    <property type="project" value="UniProtKB-KW"/>
</dbReference>
<dbReference type="PANTHER" id="PTHR33938">
    <property type="entry name" value="FERULOYL ESTERASE B-RELATED"/>
    <property type="match status" value="1"/>
</dbReference>
<evidence type="ECO:0000256" key="2">
    <source>
        <dbReference type="ARBA" id="ARBA00022487"/>
    </source>
</evidence>
<dbReference type="EMBL" id="CP097636">
    <property type="protein sequence ID" value="URI10922.1"/>
    <property type="molecule type" value="Genomic_DNA"/>
</dbReference>
<keyword evidence="10" id="KW-1185">Reference proteome</keyword>
<keyword evidence="2" id="KW-0719">Serine esterase</keyword>
<keyword evidence="5 9" id="KW-0378">Hydrolase</keyword>
<accession>A0ABY4SFN0</accession>
<dbReference type="InterPro" id="IPR011118">
    <property type="entry name" value="Tannase/feruloyl_esterase"/>
</dbReference>
<dbReference type="PANTHER" id="PTHR33938:SF15">
    <property type="entry name" value="FERULOYL ESTERASE B-RELATED"/>
    <property type="match status" value="1"/>
</dbReference>
<keyword evidence="7" id="KW-1015">Disulfide bond</keyword>
<dbReference type="Proteomes" id="UP001056201">
    <property type="component" value="Chromosome 2"/>
</dbReference>
<evidence type="ECO:0000313" key="10">
    <source>
        <dbReference type="Proteomes" id="UP001056201"/>
    </source>
</evidence>
<evidence type="ECO:0000256" key="8">
    <source>
        <dbReference type="SAM" id="SignalP"/>
    </source>
</evidence>
<dbReference type="Pfam" id="PF07519">
    <property type="entry name" value="Tannase"/>
    <property type="match status" value="1"/>
</dbReference>
<evidence type="ECO:0000256" key="6">
    <source>
        <dbReference type="ARBA" id="ARBA00022837"/>
    </source>
</evidence>
<dbReference type="Gene3D" id="3.40.50.1820">
    <property type="entry name" value="alpha/beta hydrolase"/>
    <property type="match status" value="1"/>
</dbReference>
<keyword evidence="6" id="KW-0106">Calcium</keyword>
<evidence type="ECO:0000313" key="9">
    <source>
        <dbReference type="EMBL" id="URI10922.1"/>
    </source>
</evidence>
<keyword evidence="3" id="KW-0479">Metal-binding</keyword>
<evidence type="ECO:0000256" key="7">
    <source>
        <dbReference type="ARBA" id="ARBA00023157"/>
    </source>
</evidence>
<feature type="signal peptide" evidence="8">
    <location>
        <begin position="1"/>
        <end position="30"/>
    </location>
</feature>
<evidence type="ECO:0000256" key="1">
    <source>
        <dbReference type="ARBA" id="ARBA00006249"/>
    </source>
</evidence>
<organism evidence="9 10">
    <name type="scientific">Aquincola tertiaricarbonis</name>
    <dbReference type="NCBI Taxonomy" id="391953"/>
    <lineage>
        <taxon>Bacteria</taxon>
        <taxon>Pseudomonadati</taxon>
        <taxon>Pseudomonadota</taxon>
        <taxon>Betaproteobacteria</taxon>
        <taxon>Burkholderiales</taxon>
        <taxon>Sphaerotilaceae</taxon>
        <taxon>Aquincola</taxon>
    </lineage>
</organism>
<evidence type="ECO:0000256" key="5">
    <source>
        <dbReference type="ARBA" id="ARBA00022801"/>
    </source>
</evidence>
<dbReference type="RefSeq" id="WP_250199125.1">
    <property type="nucleotide sequence ID" value="NZ_CP097636.1"/>
</dbReference>
<name>A0ABY4SFN0_AQUTE</name>
<comment type="similarity">
    <text evidence="1">Belongs to the tannase family.</text>
</comment>
<protein>
    <submittedName>
        <fullName evidence="9">Tannase/feruloyl esterase family alpha/beta hydrolase</fullName>
    </submittedName>
</protein>
<dbReference type="SUPFAM" id="SSF53474">
    <property type="entry name" value="alpha/beta-Hydrolases"/>
    <property type="match status" value="1"/>
</dbReference>
<dbReference type="InterPro" id="IPR029058">
    <property type="entry name" value="AB_hydrolase_fold"/>
</dbReference>
<evidence type="ECO:0000256" key="3">
    <source>
        <dbReference type="ARBA" id="ARBA00022723"/>
    </source>
</evidence>
<reference evidence="9" key="1">
    <citation type="submission" date="2022-05" db="EMBL/GenBank/DDBJ databases">
        <title>An RpoN-dependent PEP-CTERM gene is involved in floc formation of an Aquincola tertiaricarbonis strain.</title>
        <authorList>
            <person name="Qiu D."/>
            <person name="Xia M."/>
        </authorList>
    </citation>
    <scope>NUCLEOTIDE SEQUENCE</scope>
    <source>
        <strain evidence="9">RN12</strain>
    </source>
</reference>
<evidence type="ECO:0000256" key="4">
    <source>
        <dbReference type="ARBA" id="ARBA00022729"/>
    </source>
</evidence>
<gene>
    <name evidence="9" type="ORF">MW290_18250</name>
</gene>
<sequence>MTPNPHHRSAAAGLAVLLALSTALTPLAQAAATTPQTGTLAALPAVPALMDCSLAAFQALNLNGVADDNGQVSFTAVSLVPASSTNPAAYCSVRGVIGPGATSIVMRLPMTGWTQRYVQNGCGGECGNDNLGNPTQSTGCLPVINGELVTATTNMGHTSAQGATWIVDNPWAGVDFAYRGVHVTAQVAKAVIGLFYGRGPAFSYFDGCSDGGREALMSAQRYPNDFHGIAAGAPANNMVVQNTYHHAHRVLTNQSTPGTIPLPARDSYLLLQSHLPYVHSKVVAACDALDGVADGILDDPRQCKFNTNTLVCANNGNETGCLSQAQADVVARIHDGARTVDGQRLEPAISTEWGSELDWTLFVPAAQGRAAQGENFVNSWLYKAFLNQPYKDAGASTPRTLNDLVWTAQGFLATLKSAPLYAATNPDLRPFANAGGKLILWHGWADQHISPQGTIHYWDTMSKLTKTPERFARFYLFPGMGHCGSGLGPNTFDVLTPLMSWVETGQAPAGLVANNASTGVSRPVYPYPTVARYIVTGSTSDAANFAPYTPAAPSDVSTSSLGNFQYTPFFKQASCTGSGTQIVCAP</sequence>
<proteinExistence type="inferred from homology"/>